<dbReference type="EMBL" id="VSSQ01078147">
    <property type="protein sequence ID" value="MPN28033.1"/>
    <property type="molecule type" value="Genomic_DNA"/>
</dbReference>
<accession>A0A645GWJ9</accession>
<feature type="region of interest" description="Disordered" evidence="1">
    <location>
        <begin position="34"/>
        <end position="53"/>
    </location>
</feature>
<name>A0A645GWJ9_9ZZZZ</name>
<reference evidence="2" key="1">
    <citation type="submission" date="2019-08" db="EMBL/GenBank/DDBJ databases">
        <authorList>
            <person name="Kucharzyk K."/>
            <person name="Murdoch R.W."/>
            <person name="Higgins S."/>
            <person name="Loffler F."/>
        </authorList>
    </citation>
    <scope>NUCLEOTIDE SEQUENCE</scope>
</reference>
<gene>
    <name evidence="2" type="ORF">SDC9_175471</name>
</gene>
<evidence type="ECO:0000256" key="1">
    <source>
        <dbReference type="SAM" id="MobiDB-lite"/>
    </source>
</evidence>
<organism evidence="2">
    <name type="scientific">bioreactor metagenome</name>
    <dbReference type="NCBI Taxonomy" id="1076179"/>
    <lineage>
        <taxon>unclassified sequences</taxon>
        <taxon>metagenomes</taxon>
        <taxon>ecological metagenomes</taxon>
    </lineage>
</organism>
<feature type="region of interest" description="Disordered" evidence="1">
    <location>
        <begin position="1"/>
        <end position="26"/>
    </location>
</feature>
<sequence length="53" mass="5675">MKIPVIDAHADSKETDSIAENGQKPFEKVTVPVDELTDNGSGCTVQRDTDGSQ</sequence>
<proteinExistence type="predicted"/>
<protein>
    <submittedName>
        <fullName evidence="2">Uncharacterized protein</fullName>
    </submittedName>
</protein>
<dbReference type="AlphaFoldDB" id="A0A645GWJ9"/>
<comment type="caution">
    <text evidence="2">The sequence shown here is derived from an EMBL/GenBank/DDBJ whole genome shotgun (WGS) entry which is preliminary data.</text>
</comment>
<evidence type="ECO:0000313" key="2">
    <source>
        <dbReference type="EMBL" id="MPN28033.1"/>
    </source>
</evidence>